<name>A0ABS8ZT26_9PSEU</name>
<dbReference type="PANTHER" id="PTHR43464:SF19">
    <property type="entry name" value="UBIQUINONE BIOSYNTHESIS O-METHYLTRANSFERASE, MITOCHONDRIAL"/>
    <property type="match status" value="1"/>
</dbReference>
<keyword evidence="1 5" id="KW-0489">Methyltransferase</keyword>
<evidence type="ECO:0000256" key="3">
    <source>
        <dbReference type="ARBA" id="ARBA00022691"/>
    </source>
</evidence>
<keyword evidence="6" id="KW-1185">Reference proteome</keyword>
<dbReference type="SUPFAM" id="SSF53335">
    <property type="entry name" value="S-adenosyl-L-methionine-dependent methyltransferases"/>
    <property type="match status" value="1"/>
</dbReference>
<dbReference type="EMBL" id="JAJVCN010000004">
    <property type="protein sequence ID" value="MCE7010393.1"/>
    <property type="molecule type" value="Genomic_DNA"/>
</dbReference>
<accession>A0ABS8ZT26</accession>
<sequence>MNARTYWENRYNGDRRWKGTPNPLLVATVSGEKPGRALDLGCGEGGDAVWLAREGWQVTAVDIAESALRRTIEHAEANGVHVTTERHDLGETFPGGPFDLINAQYLLTPFDFDRAAALREAAGALAQGGLLLIVDHGSLHPWSTAPADTYFPTPQEVYDGLGLDPSRWQPERLEAPQREAKGPNGQIATVTDTVVAVRSRA</sequence>
<dbReference type="RefSeq" id="WP_233732107.1">
    <property type="nucleotide sequence ID" value="NZ_JAJVCN010000004.1"/>
</dbReference>
<feature type="domain" description="Methyltransferase" evidence="4">
    <location>
        <begin position="38"/>
        <end position="129"/>
    </location>
</feature>
<dbReference type="InterPro" id="IPR029063">
    <property type="entry name" value="SAM-dependent_MTases_sf"/>
</dbReference>
<dbReference type="Gene3D" id="3.40.50.150">
    <property type="entry name" value="Vaccinia Virus protein VP39"/>
    <property type="match status" value="1"/>
</dbReference>
<dbReference type="Pfam" id="PF13649">
    <property type="entry name" value="Methyltransf_25"/>
    <property type="match status" value="1"/>
</dbReference>
<evidence type="ECO:0000259" key="4">
    <source>
        <dbReference type="Pfam" id="PF13649"/>
    </source>
</evidence>
<evidence type="ECO:0000256" key="2">
    <source>
        <dbReference type="ARBA" id="ARBA00022679"/>
    </source>
</evidence>
<organism evidence="5 6">
    <name type="scientific">Kibdelosporangium philippinense</name>
    <dbReference type="NCBI Taxonomy" id="211113"/>
    <lineage>
        <taxon>Bacteria</taxon>
        <taxon>Bacillati</taxon>
        <taxon>Actinomycetota</taxon>
        <taxon>Actinomycetes</taxon>
        <taxon>Pseudonocardiales</taxon>
        <taxon>Pseudonocardiaceae</taxon>
        <taxon>Kibdelosporangium</taxon>
    </lineage>
</organism>
<comment type="caution">
    <text evidence="5">The sequence shown here is derived from an EMBL/GenBank/DDBJ whole genome shotgun (WGS) entry which is preliminary data.</text>
</comment>
<proteinExistence type="predicted"/>
<reference evidence="5 6" key="1">
    <citation type="submission" date="2021-12" db="EMBL/GenBank/DDBJ databases">
        <title>Genome sequence of Kibdelosporangium philippinense ATCC 49844.</title>
        <authorList>
            <person name="Fedorov E.A."/>
            <person name="Omeragic M."/>
            <person name="Shalygina K.F."/>
            <person name="Maclea K.S."/>
        </authorList>
    </citation>
    <scope>NUCLEOTIDE SEQUENCE [LARGE SCALE GENOMIC DNA]</scope>
    <source>
        <strain evidence="5 6">ATCC 49844</strain>
    </source>
</reference>
<keyword evidence="3" id="KW-0949">S-adenosyl-L-methionine</keyword>
<dbReference type="InterPro" id="IPR041698">
    <property type="entry name" value="Methyltransf_25"/>
</dbReference>
<evidence type="ECO:0000256" key="1">
    <source>
        <dbReference type="ARBA" id="ARBA00022603"/>
    </source>
</evidence>
<dbReference type="PANTHER" id="PTHR43464">
    <property type="entry name" value="METHYLTRANSFERASE"/>
    <property type="match status" value="1"/>
</dbReference>
<dbReference type="CDD" id="cd02440">
    <property type="entry name" value="AdoMet_MTases"/>
    <property type="match status" value="1"/>
</dbReference>
<keyword evidence="2" id="KW-0808">Transferase</keyword>
<dbReference type="GO" id="GO:0008168">
    <property type="term" value="F:methyltransferase activity"/>
    <property type="evidence" value="ECO:0007669"/>
    <property type="project" value="UniProtKB-KW"/>
</dbReference>
<evidence type="ECO:0000313" key="6">
    <source>
        <dbReference type="Proteomes" id="UP001521150"/>
    </source>
</evidence>
<dbReference type="Proteomes" id="UP001521150">
    <property type="component" value="Unassembled WGS sequence"/>
</dbReference>
<evidence type="ECO:0000313" key="5">
    <source>
        <dbReference type="EMBL" id="MCE7010393.1"/>
    </source>
</evidence>
<protein>
    <submittedName>
        <fullName evidence="5">Class I SAM-dependent methyltransferase</fullName>
    </submittedName>
</protein>
<dbReference type="GO" id="GO:0032259">
    <property type="term" value="P:methylation"/>
    <property type="evidence" value="ECO:0007669"/>
    <property type="project" value="UniProtKB-KW"/>
</dbReference>
<gene>
    <name evidence="5" type="ORF">LWC34_47455</name>
</gene>